<dbReference type="InterPro" id="IPR021454">
    <property type="entry name" value="DUF3105"/>
</dbReference>
<feature type="chain" id="PRO_5029873192" description="Cnidarian restricted protein" evidence="2">
    <location>
        <begin position="24"/>
        <end position="416"/>
    </location>
</feature>
<name>A0A7M5XL24_9CNID</name>
<dbReference type="Proteomes" id="UP000594262">
    <property type="component" value="Unplaced"/>
</dbReference>
<dbReference type="GO" id="GO:0005737">
    <property type="term" value="C:cytoplasm"/>
    <property type="evidence" value="ECO:0007669"/>
    <property type="project" value="TreeGrafter"/>
</dbReference>
<keyword evidence="1" id="KW-0812">Transmembrane</keyword>
<evidence type="ECO:0000256" key="2">
    <source>
        <dbReference type="SAM" id="SignalP"/>
    </source>
</evidence>
<keyword evidence="1" id="KW-0472">Membrane</keyword>
<dbReference type="AlphaFoldDB" id="A0A7M5XL24"/>
<organism evidence="3 4">
    <name type="scientific">Clytia hemisphaerica</name>
    <dbReference type="NCBI Taxonomy" id="252671"/>
    <lineage>
        <taxon>Eukaryota</taxon>
        <taxon>Metazoa</taxon>
        <taxon>Cnidaria</taxon>
        <taxon>Hydrozoa</taxon>
        <taxon>Hydroidolina</taxon>
        <taxon>Leptothecata</taxon>
        <taxon>Obeliida</taxon>
        <taxon>Clytiidae</taxon>
        <taxon>Clytia</taxon>
    </lineage>
</organism>
<evidence type="ECO:0008006" key="5">
    <source>
        <dbReference type="Google" id="ProtNLM"/>
    </source>
</evidence>
<evidence type="ECO:0000313" key="3">
    <source>
        <dbReference type="EnsemblMetazoa" id="CLYHEMP025547.1"/>
    </source>
</evidence>
<keyword evidence="4" id="KW-1185">Reference proteome</keyword>
<dbReference type="Pfam" id="PF11303">
    <property type="entry name" value="DUF3105"/>
    <property type="match status" value="1"/>
</dbReference>
<dbReference type="OrthoDB" id="5960270at2759"/>
<dbReference type="RefSeq" id="XP_066926917.1">
    <property type="nucleotide sequence ID" value="XM_067070816.1"/>
</dbReference>
<proteinExistence type="predicted"/>
<evidence type="ECO:0000256" key="1">
    <source>
        <dbReference type="SAM" id="Phobius"/>
    </source>
</evidence>
<feature type="signal peptide" evidence="2">
    <location>
        <begin position="1"/>
        <end position="23"/>
    </location>
</feature>
<dbReference type="PANTHER" id="PTHR34179">
    <property type="entry name" value="TUMOR PROTEIN P53-INDUCIBLE PROTEIN 13"/>
    <property type="match status" value="1"/>
</dbReference>
<protein>
    <recommendedName>
        <fullName evidence="5">Cnidarian restricted protein</fullName>
    </recommendedName>
</protein>
<accession>A0A7M5XL24</accession>
<reference evidence="3" key="1">
    <citation type="submission" date="2021-01" db="UniProtKB">
        <authorList>
            <consortium name="EnsemblMetazoa"/>
        </authorList>
    </citation>
    <scope>IDENTIFICATION</scope>
</reference>
<dbReference type="GeneID" id="136814293"/>
<feature type="transmembrane region" description="Helical" evidence="1">
    <location>
        <begin position="310"/>
        <end position="330"/>
    </location>
</feature>
<keyword evidence="1" id="KW-1133">Transmembrane helix</keyword>
<evidence type="ECO:0000313" key="4">
    <source>
        <dbReference type="Proteomes" id="UP000594262"/>
    </source>
</evidence>
<keyword evidence="2" id="KW-0732">Signal</keyword>
<dbReference type="PANTHER" id="PTHR34179:SF1">
    <property type="entry name" value="TUMOR PROTEIN P53-INDUCIBLE PROTEIN 13"/>
    <property type="match status" value="1"/>
</dbReference>
<dbReference type="EnsemblMetazoa" id="CLYHEMT025547.1">
    <property type="protein sequence ID" value="CLYHEMP025547.1"/>
    <property type="gene ID" value="CLYHEMG025547"/>
</dbReference>
<sequence>MKIKVIIFTMVTFIMCNDVGVWGTNTTIIAKFSNHTASHNKNVTSLIISISQTSTTTPATTQTTTNIPPGAICHHNYTIRHDMTIPSNSTCHSYSDPQTCFHDPVKCEKHFSSKRTIGIPIFGEYEYLAHRKWFTVIQHGGIVFLYHPCISTNEKQKLQMVARSCLRRYVLTPSEILNVEMPIALVSWGCFHGASHVNTTAMRAWLRNNSFNARFHNLHTLKSENGGGRYKKNLLRKSLVVTDEVDTIVCPTEQEMEKFHTTTTTITTKKLNHKKIGEKIINERMHAIQYKHTNSHLTNFTATKVHAGNATWAAASLFFLCGILVSWLIYTKLYSKNDDKPQTYDYRQVYDENDLYGVPGNSFSRTPRFNLLKSSQRIIDIFKTPCNQTKYERKLDSLSSVNLMVPINEDEEEYDD</sequence>